<accession>A0A9R1X576</accession>
<reference evidence="3 4" key="1">
    <citation type="journal article" date="2017" name="Nat. Commun.">
        <title>Genome assembly with in vitro proximity ligation data and whole-genome triplication in lettuce.</title>
        <authorList>
            <person name="Reyes-Chin-Wo S."/>
            <person name="Wang Z."/>
            <person name="Yang X."/>
            <person name="Kozik A."/>
            <person name="Arikit S."/>
            <person name="Song C."/>
            <person name="Xia L."/>
            <person name="Froenicke L."/>
            <person name="Lavelle D.O."/>
            <person name="Truco M.J."/>
            <person name="Xia R."/>
            <person name="Zhu S."/>
            <person name="Xu C."/>
            <person name="Xu H."/>
            <person name="Xu X."/>
            <person name="Cox K."/>
            <person name="Korf I."/>
            <person name="Meyers B.C."/>
            <person name="Michelmore R.W."/>
        </authorList>
    </citation>
    <scope>NUCLEOTIDE SEQUENCE [LARGE SCALE GENOMIC DNA]</scope>
    <source>
        <strain evidence="4">cv. Salinas</strain>
        <tissue evidence="3">Seedlings</tissue>
    </source>
</reference>
<evidence type="ECO:0000259" key="2">
    <source>
        <dbReference type="Pfam" id="PF12546"/>
    </source>
</evidence>
<dbReference type="EMBL" id="NBSK02000006">
    <property type="protein sequence ID" value="KAJ0199716.1"/>
    <property type="molecule type" value="Genomic_DNA"/>
</dbReference>
<evidence type="ECO:0000313" key="4">
    <source>
        <dbReference type="Proteomes" id="UP000235145"/>
    </source>
</evidence>
<sequence>MSQHEASSRAILENGIEEGLGDSSQTAPIAFLQDVEMEIEENTLRTNPTTTTIRHYEDQMLPSMTTSLFRGAEEESSSEIGNVMEDTMAEVPINQGGDADGDGDGQTVRMGNMQPPINITRALRISNDFSANSYIGSSSSSRERDGGVVPVWSPSTSSFSETFVCEDMSYLQRNTQSHQLINNWRRLTQKWFNQMGKVIAGRSVVDESMLTGESLPVFKEKGLFKLDNIL</sequence>
<keyword evidence="4" id="KW-1185">Reference proteome</keyword>
<dbReference type="Proteomes" id="UP000235145">
    <property type="component" value="Unassembled WGS sequence"/>
</dbReference>
<gene>
    <name evidence="3" type="ORF">LSAT_V11C600337190</name>
</gene>
<feature type="domain" description="Cryptochrome C-terminal" evidence="2">
    <location>
        <begin position="27"/>
        <end position="141"/>
    </location>
</feature>
<protein>
    <recommendedName>
        <fullName evidence="5">Cryptochrome C-terminal domain-containing protein</fullName>
    </recommendedName>
</protein>
<dbReference type="Gene3D" id="2.70.150.10">
    <property type="entry name" value="Calcium-transporting ATPase, cytoplasmic transduction domain A"/>
    <property type="match status" value="1"/>
</dbReference>
<evidence type="ECO:0008006" key="5">
    <source>
        <dbReference type="Google" id="ProtNLM"/>
    </source>
</evidence>
<evidence type="ECO:0000259" key="1">
    <source>
        <dbReference type="Pfam" id="PF00122"/>
    </source>
</evidence>
<proteinExistence type="predicted"/>
<dbReference type="InterPro" id="IPR059000">
    <property type="entry name" value="ATPase_P-type_domA"/>
</dbReference>
<evidence type="ECO:0000313" key="3">
    <source>
        <dbReference type="EMBL" id="KAJ0199716.1"/>
    </source>
</evidence>
<feature type="domain" description="P-type ATPase A" evidence="1">
    <location>
        <begin position="196"/>
        <end position="222"/>
    </location>
</feature>
<dbReference type="InterPro" id="IPR008250">
    <property type="entry name" value="ATPase_P-typ_transduc_dom_A_sf"/>
</dbReference>
<dbReference type="InterPro" id="IPR020978">
    <property type="entry name" value="Cryptochrome_C"/>
</dbReference>
<dbReference type="AlphaFoldDB" id="A0A9R1X576"/>
<comment type="caution">
    <text evidence="3">The sequence shown here is derived from an EMBL/GenBank/DDBJ whole genome shotgun (WGS) entry which is preliminary data.</text>
</comment>
<dbReference type="Pfam" id="PF12546">
    <property type="entry name" value="Cryptochrome_C"/>
    <property type="match status" value="1"/>
</dbReference>
<dbReference type="SUPFAM" id="SSF81653">
    <property type="entry name" value="Calcium ATPase, transduction domain A"/>
    <property type="match status" value="1"/>
</dbReference>
<dbReference type="Pfam" id="PF00122">
    <property type="entry name" value="E1-E2_ATPase"/>
    <property type="match status" value="1"/>
</dbReference>
<organism evidence="3 4">
    <name type="scientific">Lactuca sativa</name>
    <name type="common">Garden lettuce</name>
    <dbReference type="NCBI Taxonomy" id="4236"/>
    <lineage>
        <taxon>Eukaryota</taxon>
        <taxon>Viridiplantae</taxon>
        <taxon>Streptophyta</taxon>
        <taxon>Embryophyta</taxon>
        <taxon>Tracheophyta</taxon>
        <taxon>Spermatophyta</taxon>
        <taxon>Magnoliopsida</taxon>
        <taxon>eudicotyledons</taxon>
        <taxon>Gunneridae</taxon>
        <taxon>Pentapetalae</taxon>
        <taxon>asterids</taxon>
        <taxon>campanulids</taxon>
        <taxon>Asterales</taxon>
        <taxon>Asteraceae</taxon>
        <taxon>Cichorioideae</taxon>
        <taxon>Cichorieae</taxon>
        <taxon>Lactucinae</taxon>
        <taxon>Lactuca</taxon>
    </lineage>
</organism>
<name>A0A9R1X576_LACSA</name>